<evidence type="ECO:0000256" key="4">
    <source>
        <dbReference type="PIRSR" id="PIRSR005902-1"/>
    </source>
</evidence>
<dbReference type="InterPro" id="IPR001130">
    <property type="entry name" value="TatD-like"/>
</dbReference>
<dbReference type="GO" id="GO:0004536">
    <property type="term" value="F:DNA nuclease activity"/>
    <property type="evidence" value="ECO:0007669"/>
    <property type="project" value="InterPro"/>
</dbReference>
<proteinExistence type="inferred from homology"/>
<keyword evidence="3 5" id="KW-0378">Hydrolase</keyword>
<dbReference type="PANTHER" id="PTHR46124">
    <property type="entry name" value="D-AMINOACYL-TRNA DEACYLASE"/>
    <property type="match status" value="1"/>
</dbReference>
<feature type="binding site" evidence="4">
    <location>
        <position position="8"/>
    </location>
    <ligand>
        <name>a divalent metal cation</name>
        <dbReference type="ChEBI" id="CHEBI:60240"/>
        <label>1</label>
    </ligand>
</feature>
<dbReference type="FunFam" id="3.20.20.140:FF:000005">
    <property type="entry name" value="TatD family hydrolase"/>
    <property type="match status" value="1"/>
</dbReference>
<comment type="similarity">
    <text evidence="1">Belongs to the metallo-dependent hydrolases superfamily. TatD-type hydrolase family.</text>
</comment>
<dbReference type="CDD" id="cd01310">
    <property type="entry name" value="TatD_DNAse"/>
    <property type="match status" value="1"/>
</dbReference>
<organism evidence="5 6">
    <name type="scientific">Akkermansia glycaniphila</name>
    <dbReference type="NCBI Taxonomy" id="1679444"/>
    <lineage>
        <taxon>Bacteria</taxon>
        <taxon>Pseudomonadati</taxon>
        <taxon>Verrucomicrobiota</taxon>
        <taxon>Verrucomicrobiia</taxon>
        <taxon>Verrucomicrobiales</taxon>
        <taxon>Akkermansiaceae</taxon>
        <taxon>Akkermansia</taxon>
    </lineage>
</organism>
<sequence length="271" mass="29825">MLIDTHCHLASHHYAQTSMQELAERSRELGVTHCISLGTHRPDWETQLELAAAMPDYVSACLAIHPTEAHLATPEDMELLQALGGKHALAAIGEAGLDYFHPAPEGCDEAGYHALQRDLLERHFAIAETLGLNISIHTRDRKGSASFDDAVAIARNFPRVKPVFHCFIGDRAQAETIFSGLDGMISVTGIVTFKNGRQVQDVAAWCPLDRLMVETDAPYLSPEPYRGSQNEPGRVRYVADKIAALRGLPVPEIEAATTANARRFFRLPDHV</sequence>
<dbReference type="InterPro" id="IPR032466">
    <property type="entry name" value="Metal_Hydrolase"/>
</dbReference>
<evidence type="ECO:0000256" key="2">
    <source>
        <dbReference type="ARBA" id="ARBA00022723"/>
    </source>
</evidence>
<dbReference type="KEGG" id="agl:PYTT_1268"/>
<gene>
    <name evidence="5" type="ORF">PYTT_1268</name>
</gene>
<dbReference type="Proteomes" id="UP000176204">
    <property type="component" value="Chromosome I"/>
</dbReference>
<dbReference type="GO" id="GO:0016788">
    <property type="term" value="F:hydrolase activity, acting on ester bonds"/>
    <property type="evidence" value="ECO:0007669"/>
    <property type="project" value="InterPro"/>
</dbReference>
<dbReference type="STRING" id="1679444.PYTT_1268"/>
<feature type="binding site" evidence="4">
    <location>
        <position position="6"/>
    </location>
    <ligand>
        <name>a divalent metal cation</name>
        <dbReference type="ChEBI" id="CHEBI:60240"/>
        <label>1</label>
    </ligand>
</feature>
<dbReference type="PATRIC" id="fig|1679444.3.peg.2913"/>
<dbReference type="AlphaFoldDB" id="A0A1C7PBX7"/>
<dbReference type="InterPro" id="IPR015991">
    <property type="entry name" value="TatD/YcfH-like"/>
</dbReference>
<evidence type="ECO:0000313" key="5">
    <source>
        <dbReference type="EMBL" id="SEH85989.1"/>
    </source>
</evidence>
<dbReference type="PANTHER" id="PTHR46124:SF2">
    <property type="entry name" value="D-AMINOACYL-TRNA DEACYLASE"/>
    <property type="match status" value="1"/>
</dbReference>
<dbReference type="OrthoDB" id="9810005at2"/>
<evidence type="ECO:0000313" key="6">
    <source>
        <dbReference type="Proteomes" id="UP000176204"/>
    </source>
</evidence>
<dbReference type="NCBIfam" id="TIGR00010">
    <property type="entry name" value="YchF/TatD family DNA exonuclease"/>
    <property type="match status" value="1"/>
</dbReference>
<feature type="binding site" evidence="4">
    <location>
        <position position="94"/>
    </location>
    <ligand>
        <name>a divalent metal cation</name>
        <dbReference type="ChEBI" id="CHEBI:60240"/>
        <label>1</label>
    </ligand>
</feature>
<dbReference type="EMBL" id="LT629973">
    <property type="protein sequence ID" value="SEH85989.1"/>
    <property type="molecule type" value="Genomic_DNA"/>
</dbReference>
<dbReference type="Gene3D" id="3.20.20.140">
    <property type="entry name" value="Metal-dependent hydrolases"/>
    <property type="match status" value="1"/>
</dbReference>
<name>A0A1C7PBX7_9BACT</name>
<accession>A0A1C7PBX7</accession>
<dbReference type="RefSeq" id="WP_067775563.1">
    <property type="nucleotide sequence ID" value="NZ_LIGX01000022.1"/>
</dbReference>
<reference evidence="6" key="1">
    <citation type="submission" date="2016-09" db="EMBL/GenBank/DDBJ databases">
        <authorList>
            <person name="Koehorst J."/>
        </authorList>
    </citation>
    <scope>NUCLEOTIDE SEQUENCE [LARGE SCALE GENOMIC DNA]</scope>
</reference>
<dbReference type="GO" id="GO:0046872">
    <property type="term" value="F:metal ion binding"/>
    <property type="evidence" value="ECO:0007669"/>
    <property type="project" value="UniProtKB-KW"/>
</dbReference>
<protein>
    <submittedName>
        <fullName evidence="5">Metal-dependent hydrolase</fullName>
    </submittedName>
</protein>
<feature type="binding site" evidence="4">
    <location>
        <position position="165"/>
    </location>
    <ligand>
        <name>a divalent metal cation</name>
        <dbReference type="ChEBI" id="CHEBI:60240"/>
        <label>2</label>
    </ligand>
</feature>
<feature type="binding site" evidence="4">
    <location>
        <position position="137"/>
    </location>
    <ligand>
        <name>a divalent metal cation</name>
        <dbReference type="ChEBI" id="CHEBI:60240"/>
        <label>2</label>
    </ligand>
</feature>
<dbReference type="PIRSF" id="PIRSF005902">
    <property type="entry name" value="DNase_TatD"/>
    <property type="match status" value="1"/>
</dbReference>
<dbReference type="SUPFAM" id="SSF51556">
    <property type="entry name" value="Metallo-dependent hydrolases"/>
    <property type="match status" value="1"/>
</dbReference>
<keyword evidence="2 4" id="KW-0479">Metal-binding</keyword>
<evidence type="ECO:0000256" key="1">
    <source>
        <dbReference type="ARBA" id="ARBA00009275"/>
    </source>
</evidence>
<evidence type="ECO:0000256" key="3">
    <source>
        <dbReference type="ARBA" id="ARBA00022801"/>
    </source>
</evidence>
<dbReference type="Pfam" id="PF01026">
    <property type="entry name" value="TatD_DNase"/>
    <property type="match status" value="1"/>
</dbReference>
<keyword evidence="6" id="KW-1185">Reference proteome</keyword>
<feature type="binding site" evidence="4">
    <location>
        <position position="216"/>
    </location>
    <ligand>
        <name>a divalent metal cation</name>
        <dbReference type="ChEBI" id="CHEBI:60240"/>
        <label>1</label>
    </ligand>
</feature>